<reference evidence="1" key="1">
    <citation type="submission" date="2021-02" db="EMBL/GenBank/DDBJ databases">
        <authorList>
            <person name="Dougan E. K."/>
            <person name="Rhodes N."/>
            <person name="Thang M."/>
            <person name="Chan C."/>
        </authorList>
    </citation>
    <scope>NUCLEOTIDE SEQUENCE</scope>
</reference>
<feature type="non-terminal residue" evidence="1">
    <location>
        <position position="1"/>
    </location>
</feature>
<keyword evidence="2" id="KW-1185">Reference proteome</keyword>
<name>A0A812IS11_9DINO</name>
<proteinExistence type="predicted"/>
<evidence type="ECO:0000313" key="1">
    <source>
        <dbReference type="EMBL" id="CAE7173479.1"/>
    </source>
</evidence>
<dbReference type="Proteomes" id="UP000601435">
    <property type="component" value="Unassembled WGS sequence"/>
</dbReference>
<feature type="non-terminal residue" evidence="1">
    <location>
        <position position="69"/>
    </location>
</feature>
<accession>A0A812IS11</accession>
<protein>
    <submittedName>
        <fullName evidence="1">Uncharacterized protein</fullName>
    </submittedName>
</protein>
<gene>
    <name evidence="1" type="ORF">SNEC2469_LOCUS549</name>
</gene>
<organism evidence="1 2">
    <name type="scientific">Symbiodinium necroappetens</name>
    <dbReference type="NCBI Taxonomy" id="1628268"/>
    <lineage>
        <taxon>Eukaryota</taxon>
        <taxon>Sar</taxon>
        <taxon>Alveolata</taxon>
        <taxon>Dinophyceae</taxon>
        <taxon>Suessiales</taxon>
        <taxon>Symbiodiniaceae</taxon>
        <taxon>Symbiodinium</taxon>
    </lineage>
</organism>
<sequence length="69" mass="7619">SVAKAFVDEEIFNSAYHVLNHLPDVKALAGLVPAKKKFDALCVHVKKTDACCSTWKATRTCHFLVMQDG</sequence>
<comment type="caution">
    <text evidence="1">The sequence shown here is derived from an EMBL/GenBank/DDBJ whole genome shotgun (WGS) entry which is preliminary data.</text>
</comment>
<dbReference type="AlphaFoldDB" id="A0A812IS11"/>
<evidence type="ECO:0000313" key="2">
    <source>
        <dbReference type="Proteomes" id="UP000601435"/>
    </source>
</evidence>
<dbReference type="EMBL" id="CAJNJA010003247">
    <property type="protein sequence ID" value="CAE7173479.1"/>
    <property type="molecule type" value="Genomic_DNA"/>
</dbReference>